<proteinExistence type="predicted"/>
<dbReference type="Proteomes" id="UP001516400">
    <property type="component" value="Unassembled WGS sequence"/>
</dbReference>
<feature type="compositionally biased region" description="Acidic residues" evidence="1">
    <location>
        <begin position="40"/>
        <end position="71"/>
    </location>
</feature>
<evidence type="ECO:0000256" key="1">
    <source>
        <dbReference type="SAM" id="MobiDB-lite"/>
    </source>
</evidence>
<keyword evidence="3" id="KW-1185">Reference proteome</keyword>
<gene>
    <name evidence="2" type="ORF">HHI36_001714</name>
</gene>
<protein>
    <submittedName>
        <fullName evidence="2">Uncharacterized protein</fullName>
    </submittedName>
</protein>
<reference evidence="2 3" key="1">
    <citation type="journal article" date="2021" name="BMC Biol.">
        <title>Horizontally acquired antibacterial genes associated with adaptive radiation of ladybird beetles.</title>
        <authorList>
            <person name="Li H.S."/>
            <person name="Tang X.F."/>
            <person name="Huang Y.H."/>
            <person name="Xu Z.Y."/>
            <person name="Chen M.L."/>
            <person name="Du X.Y."/>
            <person name="Qiu B.Y."/>
            <person name="Chen P.T."/>
            <person name="Zhang W."/>
            <person name="Slipinski A."/>
            <person name="Escalona H.E."/>
            <person name="Waterhouse R.M."/>
            <person name="Zwick A."/>
            <person name="Pang H."/>
        </authorList>
    </citation>
    <scope>NUCLEOTIDE SEQUENCE [LARGE SCALE GENOMIC DNA]</scope>
    <source>
        <strain evidence="2">SYSU2018</strain>
    </source>
</reference>
<dbReference type="AlphaFoldDB" id="A0ABD2P8E6"/>
<sequence>MTRKKLTDKDLQDINDNLSEVSEDEFSETDSLNDLAYIPELEDEDENRENLEENIEEESVEMNNDQEEEIEKEVGVAKCPGLVSQGNAIKRGRPSSSTVEEMLASKKTKGPTQHIPPRNVRLDEMGHWIIWGDRN</sequence>
<organism evidence="2 3">
    <name type="scientific">Cryptolaemus montrouzieri</name>
    <dbReference type="NCBI Taxonomy" id="559131"/>
    <lineage>
        <taxon>Eukaryota</taxon>
        <taxon>Metazoa</taxon>
        <taxon>Ecdysozoa</taxon>
        <taxon>Arthropoda</taxon>
        <taxon>Hexapoda</taxon>
        <taxon>Insecta</taxon>
        <taxon>Pterygota</taxon>
        <taxon>Neoptera</taxon>
        <taxon>Endopterygota</taxon>
        <taxon>Coleoptera</taxon>
        <taxon>Polyphaga</taxon>
        <taxon>Cucujiformia</taxon>
        <taxon>Coccinelloidea</taxon>
        <taxon>Coccinellidae</taxon>
        <taxon>Scymninae</taxon>
        <taxon>Scymnini</taxon>
        <taxon>Cryptolaemus</taxon>
    </lineage>
</organism>
<evidence type="ECO:0000313" key="3">
    <source>
        <dbReference type="Proteomes" id="UP001516400"/>
    </source>
</evidence>
<feature type="region of interest" description="Disordered" evidence="1">
    <location>
        <begin position="85"/>
        <end position="120"/>
    </location>
</feature>
<evidence type="ECO:0000313" key="2">
    <source>
        <dbReference type="EMBL" id="KAL3287238.1"/>
    </source>
</evidence>
<name>A0ABD2P8E6_9CUCU</name>
<comment type="caution">
    <text evidence="2">The sequence shown here is derived from an EMBL/GenBank/DDBJ whole genome shotgun (WGS) entry which is preliminary data.</text>
</comment>
<dbReference type="EMBL" id="JABFTP020000185">
    <property type="protein sequence ID" value="KAL3287238.1"/>
    <property type="molecule type" value="Genomic_DNA"/>
</dbReference>
<accession>A0ABD2P8E6</accession>
<feature type="compositionally biased region" description="Basic and acidic residues" evidence="1">
    <location>
        <begin position="1"/>
        <end position="12"/>
    </location>
</feature>
<feature type="region of interest" description="Disordered" evidence="1">
    <location>
        <begin position="1"/>
        <end position="73"/>
    </location>
</feature>